<organism evidence="1">
    <name type="scientific">Rhizophora mucronata</name>
    <name type="common">Asiatic mangrove</name>
    <dbReference type="NCBI Taxonomy" id="61149"/>
    <lineage>
        <taxon>Eukaryota</taxon>
        <taxon>Viridiplantae</taxon>
        <taxon>Streptophyta</taxon>
        <taxon>Embryophyta</taxon>
        <taxon>Tracheophyta</taxon>
        <taxon>Spermatophyta</taxon>
        <taxon>Magnoliopsida</taxon>
        <taxon>eudicotyledons</taxon>
        <taxon>Gunneridae</taxon>
        <taxon>Pentapetalae</taxon>
        <taxon>rosids</taxon>
        <taxon>fabids</taxon>
        <taxon>Malpighiales</taxon>
        <taxon>Rhizophoraceae</taxon>
        <taxon>Rhizophora</taxon>
    </lineage>
</organism>
<name>A0A2P2PCS7_RHIMU</name>
<proteinExistence type="predicted"/>
<protein>
    <submittedName>
        <fullName evidence="1">Uncharacterized protein</fullName>
    </submittedName>
</protein>
<reference evidence="1" key="1">
    <citation type="submission" date="2018-02" db="EMBL/GenBank/DDBJ databases">
        <title>Rhizophora mucronata_Transcriptome.</title>
        <authorList>
            <person name="Meera S.P."/>
            <person name="Sreeshan A."/>
            <person name="Augustine A."/>
        </authorList>
    </citation>
    <scope>NUCLEOTIDE SEQUENCE</scope>
    <source>
        <tissue evidence="1">Leaf</tissue>
    </source>
</reference>
<accession>A0A2P2PCS7</accession>
<evidence type="ECO:0000313" key="1">
    <source>
        <dbReference type="EMBL" id="MBX52544.1"/>
    </source>
</evidence>
<dbReference type="AlphaFoldDB" id="A0A2P2PCS7"/>
<dbReference type="EMBL" id="GGEC01072060">
    <property type="protein sequence ID" value="MBX52544.1"/>
    <property type="molecule type" value="Transcribed_RNA"/>
</dbReference>
<sequence length="33" mass="3570">MFVRCCCGILEAFCTGIISSFSLLCLAFECSCV</sequence>